<dbReference type="SUPFAM" id="SSF46689">
    <property type="entry name" value="Homeodomain-like"/>
    <property type="match status" value="1"/>
</dbReference>
<accession>A0A939JVW9</accession>
<dbReference type="PROSITE" id="PS50977">
    <property type="entry name" value="HTH_TETR_2"/>
    <property type="match status" value="1"/>
</dbReference>
<organism evidence="4 5">
    <name type="scientific">Fibrella aquatilis</name>
    <dbReference type="NCBI Taxonomy" id="2817059"/>
    <lineage>
        <taxon>Bacteria</taxon>
        <taxon>Pseudomonadati</taxon>
        <taxon>Bacteroidota</taxon>
        <taxon>Cytophagia</taxon>
        <taxon>Cytophagales</taxon>
        <taxon>Spirosomataceae</taxon>
        <taxon>Fibrella</taxon>
    </lineage>
</organism>
<name>A0A939JVW9_9BACT</name>
<reference evidence="4 5" key="1">
    <citation type="submission" date="2021-03" db="EMBL/GenBank/DDBJ databases">
        <title>Fibrella sp. HMF5036 genome sequencing and assembly.</title>
        <authorList>
            <person name="Kang H."/>
            <person name="Kim H."/>
            <person name="Bae S."/>
            <person name="Joh K."/>
        </authorList>
    </citation>
    <scope>NUCLEOTIDE SEQUENCE [LARGE SCALE GENOMIC DNA]</scope>
    <source>
        <strain evidence="4 5">HMF5036</strain>
    </source>
</reference>
<dbReference type="InterPro" id="IPR036271">
    <property type="entry name" value="Tet_transcr_reg_TetR-rel_C_sf"/>
</dbReference>
<evidence type="ECO:0000256" key="1">
    <source>
        <dbReference type="ARBA" id="ARBA00023125"/>
    </source>
</evidence>
<dbReference type="InterPro" id="IPR009057">
    <property type="entry name" value="Homeodomain-like_sf"/>
</dbReference>
<feature type="domain" description="HTH tetR-type" evidence="3">
    <location>
        <begin position="6"/>
        <end position="66"/>
    </location>
</feature>
<gene>
    <name evidence="4" type="ORF">J2I48_00215</name>
</gene>
<dbReference type="Pfam" id="PF22604">
    <property type="entry name" value="TetR_HI_0893_C"/>
    <property type="match status" value="1"/>
</dbReference>
<sequence length="192" mass="21673">MRTKDEAKEQLILDTALRLIMQTGLAGLKMSELAKEAGVATGTVYIYFADKPDLITRLYAYLLRKSLSDLNAGIEASDPLRVKIQKITRNYLDDNLNNPAYTAFFEQYYRSPYYVLSDGLRAEETTVMQPVYDLIVAGQQQMIIKDANPDLLLTLVCGMLDELAKQAHFTGQSVSDSDWDITFSVIWDGVKR</sequence>
<feature type="DNA-binding region" description="H-T-H motif" evidence="2">
    <location>
        <begin position="29"/>
        <end position="48"/>
    </location>
</feature>
<evidence type="ECO:0000259" key="3">
    <source>
        <dbReference type="PROSITE" id="PS50977"/>
    </source>
</evidence>
<proteinExistence type="predicted"/>
<dbReference type="AlphaFoldDB" id="A0A939JVW9"/>
<evidence type="ECO:0000313" key="4">
    <source>
        <dbReference type="EMBL" id="MBO0929394.1"/>
    </source>
</evidence>
<dbReference type="PANTHER" id="PTHR30055">
    <property type="entry name" value="HTH-TYPE TRANSCRIPTIONAL REGULATOR RUTR"/>
    <property type="match status" value="1"/>
</dbReference>
<protein>
    <submittedName>
        <fullName evidence="4">TetR/AcrR family transcriptional regulator</fullName>
    </submittedName>
</protein>
<dbReference type="InterPro" id="IPR050109">
    <property type="entry name" value="HTH-type_TetR-like_transc_reg"/>
</dbReference>
<dbReference type="Gene3D" id="1.10.357.10">
    <property type="entry name" value="Tetracycline Repressor, domain 2"/>
    <property type="match status" value="1"/>
</dbReference>
<dbReference type="Pfam" id="PF00440">
    <property type="entry name" value="TetR_N"/>
    <property type="match status" value="1"/>
</dbReference>
<evidence type="ECO:0000313" key="5">
    <source>
        <dbReference type="Proteomes" id="UP000664795"/>
    </source>
</evidence>
<dbReference type="GO" id="GO:0003677">
    <property type="term" value="F:DNA binding"/>
    <property type="evidence" value="ECO:0007669"/>
    <property type="project" value="UniProtKB-UniRule"/>
</dbReference>
<dbReference type="SUPFAM" id="SSF48498">
    <property type="entry name" value="Tetracyclin repressor-like, C-terminal domain"/>
    <property type="match status" value="1"/>
</dbReference>
<dbReference type="InterPro" id="IPR054422">
    <property type="entry name" value="TetR-like_HI_0893_C"/>
</dbReference>
<dbReference type="EMBL" id="JAFMYU010000001">
    <property type="protein sequence ID" value="MBO0929394.1"/>
    <property type="molecule type" value="Genomic_DNA"/>
</dbReference>
<evidence type="ECO:0000256" key="2">
    <source>
        <dbReference type="PROSITE-ProRule" id="PRU00335"/>
    </source>
</evidence>
<comment type="caution">
    <text evidence="4">The sequence shown here is derived from an EMBL/GenBank/DDBJ whole genome shotgun (WGS) entry which is preliminary data.</text>
</comment>
<keyword evidence="1 2" id="KW-0238">DNA-binding</keyword>
<keyword evidence="5" id="KW-1185">Reference proteome</keyword>
<dbReference type="PRINTS" id="PR00455">
    <property type="entry name" value="HTHTETR"/>
</dbReference>
<dbReference type="InterPro" id="IPR001647">
    <property type="entry name" value="HTH_TetR"/>
</dbReference>
<dbReference type="Proteomes" id="UP000664795">
    <property type="component" value="Unassembled WGS sequence"/>
</dbReference>